<dbReference type="EMBL" id="PNIK01000010">
    <property type="protein sequence ID" value="PMP68934.1"/>
    <property type="molecule type" value="Genomic_DNA"/>
</dbReference>
<evidence type="ECO:0000313" key="1">
    <source>
        <dbReference type="EMBL" id="PMP68934.1"/>
    </source>
</evidence>
<proteinExistence type="predicted"/>
<dbReference type="GO" id="GO:0015689">
    <property type="term" value="P:molybdate ion transport"/>
    <property type="evidence" value="ECO:0007669"/>
    <property type="project" value="TreeGrafter"/>
</dbReference>
<dbReference type="SUPFAM" id="SSF53850">
    <property type="entry name" value="Periplasmic binding protein-like II"/>
    <property type="match status" value="1"/>
</dbReference>
<gene>
    <name evidence="1" type="ORF">C0190_00735</name>
</gene>
<dbReference type="Pfam" id="PF13531">
    <property type="entry name" value="SBP_bac_11"/>
    <property type="match status" value="1"/>
</dbReference>
<protein>
    <submittedName>
        <fullName evidence="1">Molybdenum ABC transporter substrate-binding protein</fullName>
    </submittedName>
</protein>
<comment type="caution">
    <text evidence="1">The sequence shown here is derived from an EMBL/GenBank/DDBJ whole genome shotgun (WGS) entry which is preliminary data.</text>
</comment>
<dbReference type="GO" id="GO:0030973">
    <property type="term" value="F:molybdate ion binding"/>
    <property type="evidence" value="ECO:0007669"/>
    <property type="project" value="TreeGrafter"/>
</dbReference>
<reference evidence="1 2" key="1">
    <citation type="submission" date="2018-01" db="EMBL/GenBank/DDBJ databases">
        <title>Metagenomic assembled genomes from two thermal pools in the Uzon Caldera, Kamchatka, Russia.</title>
        <authorList>
            <person name="Wilkins L."/>
            <person name="Ettinger C."/>
        </authorList>
    </citation>
    <scope>NUCLEOTIDE SEQUENCE [LARGE SCALE GENOMIC DNA]</scope>
    <source>
        <strain evidence="1">ZAV-08</strain>
    </source>
</reference>
<sequence length="279" mass="32027">MNIELPEIPINYKEDLHNLEFLEEADLILFMAGNQFMVMEELLSAFQKRYPEIKKIFYETLPPGLELKQILAGGARFGNMEIRVTPDIYTAVSEDAMQELVKRGLIKDYSVYLHNRIVLMVPKDNPAGIKSLKDLAKDEVRISQPGPLEDITRYIVEMYRKAGGEELVHRIMEEKRAEGTTIFTLVHHRETPLRIIKGTVDVGPVWATEVIYAKNQGLPVDMVEVGEDFDQRDKVNYYIAILNNAPHLENAKKFVEFIKSSEAQRIYAKYGFVPHFPIG</sequence>
<dbReference type="Gene3D" id="3.40.190.10">
    <property type="entry name" value="Periplasmic binding protein-like II"/>
    <property type="match status" value="2"/>
</dbReference>
<dbReference type="AlphaFoldDB" id="A0A2N7PQA6"/>
<dbReference type="InterPro" id="IPR050682">
    <property type="entry name" value="ModA/WtpA"/>
</dbReference>
<dbReference type="PANTHER" id="PTHR30632:SF0">
    <property type="entry name" value="SULFATE-BINDING PROTEIN"/>
    <property type="match status" value="1"/>
</dbReference>
<accession>A0A2N7PQA6</accession>
<dbReference type="Proteomes" id="UP000235460">
    <property type="component" value="Unassembled WGS sequence"/>
</dbReference>
<name>A0A2N7PQA6_9BACT</name>
<organism evidence="1 2">
    <name type="scientific">Thermodesulfobacterium geofontis</name>
    <dbReference type="NCBI Taxonomy" id="1295609"/>
    <lineage>
        <taxon>Bacteria</taxon>
        <taxon>Pseudomonadati</taxon>
        <taxon>Thermodesulfobacteriota</taxon>
        <taxon>Thermodesulfobacteria</taxon>
        <taxon>Thermodesulfobacteriales</taxon>
        <taxon>Thermodesulfobacteriaceae</taxon>
        <taxon>Thermodesulfobacterium</taxon>
    </lineage>
</organism>
<evidence type="ECO:0000313" key="2">
    <source>
        <dbReference type="Proteomes" id="UP000235460"/>
    </source>
</evidence>
<dbReference type="PANTHER" id="PTHR30632">
    <property type="entry name" value="MOLYBDATE-BINDING PERIPLASMIC PROTEIN"/>
    <property type="match status" value="1"/>
</dbReference>